<gene>
    <name evidence="3" type="ORF">ILEXP_LOCUS42928</name>
</gene>
<dbReference type="PANTHER" id="PTHR14969">
    <property type="entry name" value="SPHINGOSINE-1-PHOSPHATE PHOSPHOHYDROLASE"/>
    <property type="match status" value="1"/>
</dbReference>
<keyword evidence="4" id="KW-1185">Reference proteome</keyword>
<feature type="transmembrane region" description="Helical" evidence="1">
    <location>
        <begin position="175"/>
        <end position="195"/>
    </location>
</feature>
<evidence type="ECO:0000259" key="2">
    <source>
        <dbReference type="SMART" id="SM00014"/>
    </source>
</evidence>
<reference evidence="3 4" key="1">
    <citation type="submission" date="2024-02" db="EMBL/GenBank/DDBJ databases">
        <authorList>
            <person name="Vignale AGUSTIN F."/>
            <person name="Sosa J E."/>
            <person name="Modenutti C."/>
        </authorList>
    </citation>
    <scope>NUCLEOTIDE SEQUENCE [LARGE SCALE GENOMIC DNA]</scope>
</reference>
<dbReference type="InterPro" id="IPR036938">
    <property type="entry name" value="PAP2/HPO_sf"/>
</dbReference>
<evidence type="ECO:0000256" key="1">
    <source>
        <dbReference type="SAM" id="Phobius"/>
    </source>
</evidence>
<dbReference type="EMBL" id="CAUOFW020006168">
    <property type="protein sequence ID" value="CAK9173189.1"/>
    <property type="molecule type" value="Genomic_DNA"/>
</dbReference>
<comment type="caution">
    <text evidence="3">The sequence shown here is derived from an EMBL/GenBank/DDBJ whole genome shotgun (WGS) entry which is preliminary data.</text>
</comment>
<dbReference type="PANTHER" id="PTHR14969:SF13">
    <property type="entry name" value="AT30094P"/>
    <property type="match status" value="1"/>
</dbReference>
<dbReference type="InterPro" id="IPR000326">
    <property type="entry name" value="PAP2/HPO"/>
</dbReference>
<dbReference type="Pfam" id="PF01569">
    <property type="entry name" value="PAP2"/>
    <property type="match status" value="1"/>
</dbReference>
<keyword evidence="1" id="KW-1133">Transmembrane helix</keyword>
<dbReference type="AlphaFoldDB" id="A0ABC8U026"/>
<dbReference type="Proteomes" id="UP001642360">
    <property type="component" value="Unassembled WGS sequence"/>
</dbReference>
<keyword evidence="1" id="KW-0812">Transmembrane</keyword>
<feature type="domain" description="Phosphatidic acid phosphatase type 2/haloperoxidase" evidence="2">
    <location>
        <begin position="75"/>
        <end position="220"/>
    </location>
</feature>
<dbReference type="SUPFAM" id="SSF48317">
    <property type="entry name" value="Acid phosphatase/Vanadium-dependent haloperoxidase"/>
    <property type="match status" value="1"/>
</dbReference>
<evidence type="ECO:0000313" key="3">
    <source>
        <dbReference type="EMBL" id="CAK9173189.1"/>
    </source>
</evidence>
<dbReference type="SMART" id="SM00014">
    <property type="entry name" value="acidPPc"/>
    <property type="match status" value="1"/>
</dbReference>
<protein>
    <recommendedName>
        <fullName evidence="2">Phosphatidic acid phosphatase type 2/haloperoxidase domain-containing protein</fullName>
    </recommendedName>
</protein>
<evidence type="ECO:0000313" key="4">
    <source>
        <dbReference type="Proteomes" id="UP001642360"/>
    </source>
</evidence>
<sequence>MESPPQPPPPPVSPSLLRRLIHLDTTVSLHLYTLTQPILPYTLLKTLELSGDGRFFFPLTLSLLLSPLSTTQFPFILNLLLGLLLDLLVIGLLKHLVRRPRPVYNKNMFLTFSVDHWSFPSGHSSRVFYIATFIFLNSKFVEEVLIQLRSNRVGGYFSNEWISKNLFYLNDEVKMVNYIVAIVGLWAMSTSVSRVLLGRHFVFDVVAGACLGVAEALIVFQVFNYETLRSVLW</sequence>
<feature type="transmembrane region" description="Helical" evidence="1">
    <location>
        <begin position="201"/>
        <end position="223"/>
    </location>
</feature>
<accession>A0ABC8U026</accession>
<dbReference type="Gene3D" id="1.20.144.10">
    <property type="entry name" value="Phosphatidic acid phosphatase type 2/haloperoxidase"/>
    <property type="match status" value="1"/>
</dbReference>
<feature type="transmembrane region" description="Helical" evidence="1">
    <location>
        <begin position="73"/>
        <end position="93"/>
    </location>
</feature>
<keyword evidence="1" id="KW-0472">Membrane</keyword>
<organism evidence="3 4">
    <name type="scientific">Ilex paraguariensis</name>
    <name type="common">yerba mate</name>
    <dbReference type="NCBI Taxonomy" id="185542"/>
    <lineage>
        <taxon>Eukaryota</taxon>
        <taxon>Viridiplantae</taxon>
        <taxon>Streptophyta</taxon>
        <taxon>Embryophyta</taxon>
        <taxon>Tracheophyta</taxon>
        <taxon>Spermatophyta</taxon>
        <taxon>Magnoliopsida</taxon>
        <taxon>eudicotyledons</taxon>
        <taxon>Gunneridae</taxon>
        <taxon>Pentapetalae</taxon>
        <taxon>asterids</taxon>
        <taxon>campanulids</taxon>
        <taxon>Aquifoliales</taxon>
        <taxon>Aquifoliaceae</taxon>
        <taxon>Ilex</taxon>
    </lineage>
</organism>
<proteinExistence type="predicted"/>
<name>A0ABC8U026_9AQUA</name>